<feature type="region of interest" description="Disordered" evidence="1">
    <location>
        <begin position="9"/>
        <end position="36"/>
    </location>
</feature>
<reference evidence="2 3" key="1">
    <citation type="submission" date="2017-04" db="EMBL/GenBank/DDBJ databases">
        <title>Novel microbial lineages endemic to geothermal iron-oxide mats fill important gaps in the evolutionary history of Archaea.</title>
        <authorList>
            <person name="Jay Z.J."/>
            <person name="Beam J.P."/>
            <person name="Dlakic M."/>
            <person name="Rusch D.B."/>
            <person name="Kozubal M.A."/>
            <person name="Inskeep W.P."/>
        </authorList>
    </citation>
    <scope>NUCLEOTIDE SEQUENCE [LARGE SCALE GENOMIC DNA]</scope>
    <source>
        <strain evidence="2">ECH_B_1</strain>
    </source>
</reference>
<evidence type="ECO:0000313" key="3">
    <source>
        <dbReference type="Proteomes" id="UP000241120"/>
    </source>
</evidence>
<proteinExistence type="predicted"/>
<protein>
    <submittedName>
        <fullName evidence="2">Uncharacterized protein</fullName>
    </submittedName>
</protein>
<comment type="caution">
    <text evidence="2">The sequence shown here is derived from an EMBL/GenBank/DDBJ whole genome shotgun (WGS) entry which is preliminary data.</text>
</comment>
<accession>A0A2R6BMH6</accession>
<evidence type="ECO:0000313" key="2">
    <source>
        <dbReference type="EMBL" id="PSN99799.1"/>
    </source>
</evidence>
<gene>
    <name evidence="2" type="ORF">B9Q05_11385</name>
</gene>
<evidence type="ECO:0000256" key="1">
    <source>
        <dbReference type="SAM" id="MobiDB-lite"/>
    </source>
</evidence>
<sequence>MSRYLCERFVNPARATTPPPTTQNRRGATSRRREKSVYQLPFGAKTPAAVKLLDTLLVGQAALKSTGRGHAHPPNQLLYLYGKEVIKSKKVL</sequence>
<name>A0A2R6BMH6_9ARCH</name>
<dbReference type="Proteomes" id="UP000241120">
    <property type="component" value="Unassembled WGS sequence"/>
</dbReference>
<dbReference type="EMBL" id="NEXG01000038">
    <property type="protein sequence ID" value="PSN99799.1"/>
    <property type="molecule type" value="Genomic_DNA"/>
</dbReference>
<organism evidence="2 3">
    <name type="scientific">Candidatus Marsarchaeota G2 archaeon ECH_B_1</name>
    <dbReference type="NCBI Taxonomy" id="1978159"/>
    <lineage>
        <taxon>Archaea</taxon>
        <taxon>Candidatus Marsarchaeota</taxon>
        <taxon>Candidatus Marsarchaeota group 2</taxon>
    </lineage>
</organism>
<dbReference type="AlphaFoldDB" id="A0A2R6BMH6"/>